<evidence type="ECO:0000259" key="11">
    <source>
        <dbReference type="Pfam" id="PF03918"/>
    </source>
</evidence>
<dbReference type="OrthoDB" id="9804975at2"/>
<feature type="signal peptide" evidence="9">
    <location>
        <begin position="1"/>
        <end position="22"/>
    </location>
</feature>
<protein>
    <recommendedName>
        <fullName evidence="9">Cytochrome c-type biogenesis protein</fullName>
    </recommendedName>
</protein>
<feature type="domain" description="CcmH/CycL/Ccl2/NrfF N-terminal" evidence="11">
    <location>
        <begin position="11"/>
        <end position="153"/>
    </location>
</feature>
<keyword evidence="13" id="KW-1185">Reference proteome</keyword>
<accession>A0A1H5XKD4</accession>
<proteinExistence type="inferred from homology"/>
<evidence type="ECO:0000256" key="9">
    <source>
        <dbReference type="RuleBase" id="RU364112"/>
    </source>
</evidence>
<dbReference type="GO" id="GO:0046872">
    <property type="term" value="F:metal ion binding"/>
    <property type="evidence" value="ECO:0007669"/>
    <property type="project" value="UniProtKB-KW"/>
</dbReference>
<comment type="function">
    <text evidence="7">Required for the biogenesis of c-type cytochromes. Possible subunit of a heme lyase.</text>
</comment>
<dbReference type="PANTHER" id="PTHR47870">
    <property type="entry name" value="CYTOCHROME C-TYPE BIOGENESIS PROTEIN CCMH"/>
    <property type="match status" value="1"/>
</dbReference>
<dbReference type="GO" id="GO:0005886">
    <property type="term" value="C:plasma membrane"/>
    <property type="evidence" value="ECO:0007669"/>
    <property type="project" value="TreeGrafter"/>
</dbReference>
<evidence type="ECO:0000313" key="13">
    <source>
        <dbReference type="Proteomes" id="UP000236742"/>
    </source>
</evidence>
<comment type="similarity">
    <text evidence="1 9">Belongs to the CcmH/CycL/Ccl2/NrfF family.</text>
</comment>
<evidence type="ECO:0000256" key="3">
    <source>
        <dbReference type="ARBA" id="ARBA00022723"/>
    </source>
</evidence>
<dbReference type="GO" id="GO:0017004">
    <property type="term" value="P:cytochrome complex assembly"/>
    <property type="evidence" value="ECO:0007669"/>
    <property type="project" value="UniProtKB-KW"/>
</dbReference>
<dbReference type="FunFam" id="1.10.8.640:FF:000001">
    <property type="entry name" value="Cytochrome c-type biogenesis protein"/>
    <property type="match status" value="1"/>
</dbReference>
<feature type="transmembrane region" description="Helical" evidence="9">
    <location>
        <begin position="106"/>
        <end position="127"/>
    </location>
</feature>
<keyword evidence="9" id="KW-0472">Membrane</keyword>
<dbReference type="PANTHER" id="PTHR47870:SF1">
    <property type="entry name" value="CYTOCHROME C-TYPE BIOGENESIS PROTEIN CCMH"/>
    <property type="match status" value="1"/>
</dbReference>
<dbReference type="InterPro" id="IPR038297">
    <property type="entry name" value="CcmH/CycL/NrfF/Ccl2_sf"/>
</dbReference>
<keyword evidence="4 9" id="KW-0732">Signal</keyword>
<dbReference type="CDD" id="cd16378">
    <property type="entry name" value="CcmH_N"/>
    <property type="match status" value="1"/>
</dbReference>
<comment type="subcellular location">
    <subcellularLocation>
        <location evidence="8">Membrane</location>
        <topology evidence="8">Single-pass membrane protein</topology>
        <orientation evidence="8">Periplasmic side</orientation>
    </subcellularLocation>
</comment>
<sequence>MTRLVSLVLIVALGLLPMLARAVEPDEILDDPKLEARARAISANVRCVVCQNEPINTSNAGIARDLRILIRERLKAGDTDQEVLDFLVARYGDFVLFKPPFKPETWALWLAPFVIFAAGGAGIFVMLRRTGQRDTAGPEKLNPAEEEKLARIMQSDNPEAES</sequence>
<feature type="chain" id="PRO_5011021197" description="Cytochrome c-type biogenesis protein" evidence="9">
    <location>
        <begin position="23"/>
        <end position="162"/>
    </location>
</feature>
<dbReference type="Gene3D" id="1.10.8.640">
    <property type="entry name" value="Cytochrome C biogenesis protein"/>
    <property type="match status" value="1"/>
</dbReference>
<keyword evidence="6 9" id="KW-0408">Iron</keyword>
<dbReference type="InterPro" id="IPR051263">
    <property type="entry name" value="C-type_cytochrome_biogenesis"/>
</dbReference>
<keyword evidence="3 9" id="KW-0479">Metal-binding</keyword>
<keyword evidence="2 9" id="KW-0349">Heme</keyword>
<dbReference type="EMBL" id="FNVD01000011">
    <property type="protein sequence ID" value="SEG11945.1"/>
    <property type="molecule type" value="Genomic_DNA"/>
</dbReference>
<dbReference type="AlphaFoldDB" id="A0A1H5XKD4"/>
<evidence type="ECO:0000256" key="6">
    <source>
        <dbReference type="ARBA" id="ARBA00023004"/>
    </source>
</evidence>
<evidence type="ECO:0000256" key="7">
    <source>
        <dbReference type="ARBA" id="ARBA00037230"/>
    </source>
</evidence>
<evidence type="ECO:0000313" key="12">
    <source>
        <dbReference type="EMBL" id="SEG11945.1"/>
    </source>
</evidence>
<dbReference type="RefSeq" id="WP_104008601.1">
    <property type="nucleotide sequence ID" value="NZ_FNVD01000011.1"/>
</dbReference>
<name>A0A1H5XKD4_9RHOB</name>
<feature type="region of interest" description="Disordered" evidence="10">
    <location>
        <begin position="134"/>
        <end position="162"/>
    </location>
</feature>
<dbReference type="Pfam" id="PF03918">
    <property type="entry name" value="CcmH"/>
    <property type="match status" value="1"/>
</dbReference>
<gene>
    <name evidence="12" type="ORF">SAMN05421751_11175</name>
</gene>
<evidence type="ECO:0000256" key="1">
    <source>
        <dbReference type="ARBA" id="ARBA00010342"/>
    </source>
</evidence>
<keyword evidence="9" id="KW-0812">Transmembrane</keyword>
<evidence type="ECO:0000256" key="10">
    <source>
        <dbReference type="SAM" id="MobiDB-lite"/>
    </source>
</evidence>
<keyword evidence="5" id="KW-0201">Cytochrome c-type biogenesis</keyword>
<evidence type="ECO:0000256" key="5">
    <source>
        <dbReference type="ARBA" id="ARBA00022748"/>
    </source>
</evidence>
<reference evidence="13" key="1">
    <citation type="submission" date="2016-10" db="EMBL/GenBank/DDBJ databases">
        <authorList>
            <person name="Varghese N."/>
            <person name="Submissions S."/>
        </authorList>
    </citation>
    <scope>NUCLEOTIDE SEQUENCE [LARGE SCALE GENOMIC DNA]</scope>
    <source>
        <strain evidence="13">DSM 23413</strain>
    </source>
</reference>
<organism evidence="12 13">
    <name type="scientific">Jhaorihella thermophila</name>
    <dbReference type="NCBI Taxonomy" id="488547"/>
    <lineage>
        <taxon>Bacteria</taxon>
        <taxon>Pseudomonadati</taxon>
        <taxon>Pseudomonadota</taxon>
        <taxon>Alphaproteobacteria</taxon>
        <taxon>Rhodobacterales</taxon>
        <taxon>Paracoccaceae</taxon>
        <taxon>Jhaorihella</taxon>
    </lineage>
</organism>
<dbReference type="InterPro" id="IPR005616">
    <property type="entry name" value="CcmH/CycL/Ccl2/NrfF_N"/>
</dbReference>
<keyword evidence="9" id="KW-1133">Transmembrane helix</keyword>
<evidence type="ECO:0000256" key="8">
    <source>
        <dbReference type="ARBA" id="ARBA00060491"/>
    </source>
</evidence>
<evidence type="ECO:0000256" key="4">
    <source>
        <dbReference type="ARBA" id="ARBA00022729"/>
    </source>
</evidence>
<evidence type="ECO:0000256" key="2">
    <source>
        <dbReference type="ARBA" id="ARBA00022617"/>
    </source>
</evidence>
<dbReference type="Proteomes" id="UP000236742">
    <property type="component" value="Unassembled WGS sequence"/>
</dbReference>